<dbReference type="InterPro" id="IPR002575">
    <property type="entry name" value="Aminoglycoside_PTrfase"/>
</dbReference>
<accession>A0ABU4T3R8</accession>
<dbReference type="Pfam" id="PF01636">
    <property type="entry name" value="APH"/>
    <property type="match status" value="1"/>
</dbReference>
<gene>
    <name evidence="2" type="ORF">SK803_21520</name>
</gene>
<comment type="caution">
    <text evidence="2">The sequence shown here is derived from an EMBL/GenBank/DDBJ whole genome shotgun (WGS) entry which is preliminary data.</text>
</comment>
<dbReference type="Proteomes" id="UP001285521">
    <property type="component" value="Unassembled WGS sequence"/>
</dbReference>
<name>A0ABU4T3R8_9PSEU</name>
<dbReference type="SUPFAM" id="SSF56112">
    <property type="entry name" value="Protein kinase-like (PK-like)"/>
    <property type="match status" value="1"/>
</dbReference>
<keyword evidence="3" id="KW-1185">Reference proteome</keyword>
<dbReference type="InterPro" id="IPR011009">
    <property type="entry name" value="Kinase-like_dom_sf"/>
</dbReference>
<feature type="domain" description="Aminoglycoside phosphotransferase" evidence="1">
    <location>
        <begin position="55"/>
        <end position="220"/>
    </location>
</feature>
<evidence type="ECO:0000313" key="2">
    <source>
        <dbReference type="EMBL" id="MDX8032804.1"/>
    </source>
</evidence>
<sequence>MSASEAVRAAVSLAAAHGVACSDPVVLKQGSNLLVHLRPSPVVARIAARTALVRPSVSDHFARDLSVSSFLAGRGVPVVTPAAELPAGPHVSDGFVLSFSTYVSHDPTARLPRQDVLKLLPDLHAELRLYEGLLPTRGPLDDVDNVLTYLDGLGVPGLARFRKWRDDLLAGWSAHHNDVQPLHGDPHPGNLLITPSGPVWNDFEDTWRGPLAWDLACSADKEEAAQRTVEIYSGGAAPSDVEFHAETRSMFGTLWGVLMQWS</sequence>
<organism evidence="2 3">
    <name type="scientific">Lentzea miocenica</name>
    <dbReference type="NCBI Taxonomy" id="3095431"/>
    <lineage>
        <taxon>Bacteria</taxon>
        <taxon>Bacillati</taxon>
        <taxon>Actinomycetota</taxon>
        <taxon>Actinomycetes</taxon>
        <taxon>Pseudonocardiales</taxon>
        <taxon>Pseudonocardiaceae</taxon>
        <taxon>Lentzea</taxon>
    </lineage>
</organism>
<evidence type="ECO:0000259" key="1">
    <source>
        <dbReference type="Pfam" id="PF01636"/>
    </source>
</evidence>
<dbReference type="EMBL" id="JAXAVW010000017">
    <property type="protein sequence ID" value="MDX8032804.1"/>
    <property type="molecule type" value="Genomic_DNA"/>
</dbReference>
<protein>
    <submittedName>
        <fullName evidence="2">Phosphotransferase</fullName>
    </submittedName>
</protein>
<dbReference type="Gene3D" id="3.90.1200.10">
    <property type="match status" value="1"/>
</dbReference>
<proteinExistence type="predicted"/>
<evidence type="ECO:0000313" key="3">
    <source>
        <dbReference type="Proteomes" id="UP001285521"/>
    </source>
</evidence>
<dbReference type="RefSeq" id="WP_319967833.1">
    <property type="nucleotide sequence ID" value="NZ_JAXAVW010000017.1"/>
</dbReference>
<reference evidence="2 3" key="1">
    <citation type="submission" date="2023-11" db="EMBL/GenBank/DDBJ databases">
        <title>Lentzea sokolovensis, sp. nov., Lentzea kristufkii, sp. nov., and Lentzea miocenensis, sp. nov., rare actinobacteria from Sokolov Coal Basin, Miocene lacustrine sediment, Czech Republic.</title>
        <authorList>
            <person name="Lara A."/>
            <person name="Kotroba L."/>
            <person name="Nouioui I."/>
            <person name="Neumann-Schaal M."/>
            <person name="Mast Y."/>
            <person name="Chronakova A."/>
        </authorList>
    </citation>
    <scope>NUCLEOTIDE SEQUENCE [LARGE SCALE GENOMIC DNA]</scope>
    <source>
        <strain evidence="2 3">BCCO 10_0856</strain>
    </source>
</reference>